<sequence>MGQEVPKIFQFCHQTIAALAKAEYAELSLRLFLQGALVADHAGFSNAETVAYEFMSQAFALYEDEISDSKAQLAAITLIISTFEQMSCFGEENHEPLRTQCALAASKLLKKPDQCRAVVVCSHLFWSGKSREAEGGECRDSKRVTECLKKAVRIANQCMDSTIQVQLFVEVLNRYLYYFENKADTVTVTVINQLLEKIREDLPGLEGTDETELIRKHFESTISHVQLKKESPDEDSPSYEEIRI</sequence>
<evidence type="ECO:0000256" key="8">
    <source>
        <dbReference type="ARBA" id="ARBA00023034"/>
    </source>
</evidence>
<dbReference type="InterPro" id="IPR005378">
    <property type="entry name" value="Vps35"/>
</dbReference>
<keyword evidence="12" id="KW-1185">Reference proteome</keyword>
<evidence type="ECO:0000256" key="6">
    <source>
        <dbReference type="ARBA" id="ARBA00022490"/>
    </source>
</evidence>
<comment type="similarity">
    <text evidence="4">Belongs to the VPS35 family.</text>
</comment>
<keyword evidence="6" id="KW-0963">Cytoplasm</keyword>
<evidence type="ECO:0000313" key="12">
    <source>
        <dbReference type="Proteomes" id="UP001163046"/>
    </source>
</evidence>
<dbReference type="Proteomes" id="UP001163046">
    <property type="component" value="Unassembled WGS sequence"/>
</dbReference>
<dbReference type="OrthoDB" id="10258141at2759"/>
<dbReference type="GO" id="GO:0042147">
    <property type="term" value="P:retrograde transport, endosome to Golgi"/>
    <property type="evidence" value="ECO:0007669"/>
    <property type="project" value="InterPro"/>
</dbReference>
<evidence type="ECO:0000313" key="11">
    <source>
        <dbReference type="EMBL" id="KAJ7360458.1"/>
    </source>
</evidence>
<dbReference type="PANTHER" id="PTHR11099">
    <property type="entry name" value="VACUOLAR SORTING PROTEIN 35"/>
    <property type="match status" value="1"/>
</dbReference>
<dbReference type="FunFam" id="1.25.40.660:FF:000003">
    <property type="entry name" value="Vacuolar protein sorting-associated protein 35"/>
    <property type="match status" value="1"/>
</dbReference>
<evidence type="ECO:0000256" key="2">
    <source>
        <dbReference type="ARBA" id="ARBA00004394"/>
    </source>
</evidence>
<organism evidence="11 12">
    <name type="scientific">Desmophyllum pertusum</name>
    <dbReference type="NCBI Taxonomy" id="174260"/>
    <lineage>
        <taxon>Eukaryota</taxon>
        <taxon>Metazoa</taxon>
        <taxon>Cnidaria</taxon>
        <taxon>Anthozoa</taxon>
        <taxon>Hexacorallia</taxon>
        <taxon>Scleractinia</taxon>
        <taxon>Caryophylliina</taxon>
        <taxon>Caryophylliidae</taxon>
        <taxon>Desmophyllum</taxon>
    </lineage>
</organism>
<comment type="caution">
    <text evidence="11">The sequence shown here is derived from an EMBL/GenBank/DDBJ whole genome shotgun (WGS) entry which is preliminary data.</text>
</comment>
<dbReference type="InterPro" id="IPR042491">
    <property type="entry name" value="Vps35_C"/>
</dbReference>
<keyword evidence="9" id="KW-0472">Membrane</keyword>
<dbReference type="AlphaFoldDB" id="A0A9X0CK76"/>
<dbReference type="GO" id="GO:0005770">
    <property type="term" value="C:late endosome"/>
    <property type="evidence" value="ECO:0007669"/>
    <property type="project" value="TreeGrafter"/>
</dbReference>
<evidence type="ECO:0000256" key="3">
    <source>
        <dbReference type="ARBA" id="ARBA00004496"/>
    </source>
</evidence>
<evidence type="ECO:0000256" key="4">
    <source>
        <dbReference type="ARBA" id="ARBA00006536"/>
    </source>
</evidence>
<dbReference type="GO" id="GO:0006886">
    <property type="term" value="P:intracellular protein transport"/>
    <property type="evidence" value="ECO:0007669"/>
    <property type="project" value="TreeGrafter"/>
</dbReference>
<dbReference type="Gene3D" id="1.25.40.660">
    <property type="entry name" value="Vacuolar protein sorting-associated protein 35, helical subcomplex Vps35-C"/>
    <property type="match status" value="1"/>
</dbReference>
<feature type="region of interest" description="Disordered" evidence="10">
    <location>
        <begin position="225"/>
        <end position="244"/>
    </location>
</feature>
<evidence type="ECO:0000256" key="9">
    <source>
        <dbReference type="ARBA" id="ARBA00023136"/>
    </source>
</evidence>
<evidence type="ECO:0000256" key="5">
    <source>
        <dbReference type="ARBA" id="ARBA00022448"/>
    </source>
</evidence>
<gene>
    <name evidence="11" type="primary">VPS35_1</name>
    <name evidence="11" type="ORF">OS493_015559</name>
</gene>
<keyword evidence="7" id="KW-0653">Protein transport</keyword>
<evidence type="ECO:0000256" key="7">
    <source>
        <dbReference type="ARBA" id="ARBA00022927"/>
    </source>
</evidence>
<dbReference type="GO" id="GO:0000139">
    <property type="term" value="C:Golgi membrane"/>
    <property type="evidence" value="ECO:0007669"/>
    <property type="project" value="UniProtKB-SubCell"/>
</dbReference>
<dbReference type="PANTHER" id="PTHR11099:SF0">
    <property type="entry name" value="VACUOLAR PROTEIN SORTING-ASSOCIATED PROTEIN 35"/>
    <property type="match status" value="1"/>
</dbReference>
<dbReference type="Pfam" id="PF03635">
    <property type="entry name" value="Vps35"/>
    <property type="match status" value="1"/>
</dbReference>
<dbReference type="GO" id="GO:0005829">
    <property type="term" value="C:cytosol"/>
    <property type="evidence" value="ECO:0007669"/>
    <property type="project" value="GOC"/>
</dbReference>
<keyword evidence="5" id="KW-0813">Transport</keyword>
<keyword evidence="8" id="KW-0333">Golgi apparatus</keyword>
<dbReference type="GO" id="GO:0030906">
    <property type="term" value="C:retromer, cargo-selective complex"/>
    <property type="evidence" value="ECO:0007669"/>
    <property type="project" value="InterPro"/>
</dbReference>
<evidence type="ECO:0000256" key="1">
    <source>
        <dbReference type="ARBA" id="ARBA00004170"/>
    </source>
</evidence>
<reference evidence="11" key="1">
    <citation type="submission" date="2023-01" db="EMBL/GenBank/DDBJ databases">
        <title>Genome assembly of the deep-sea coral Lophelia pertusa.</title>
        <authorList>
            <person name="Herrera S."/>
            <person name="Cordes E."/>
        </authorList>
    </citation>
    <scope>NUCLEOTIDE SEQUENCE</scope>
    <source>
        <strain evidence="11">USNM1676648</strain>
        <tissue evidence="11">Polyp</tissue>
    </source>
</reference>
<comment type="subcellular location">
    <subcellularLocation>
        <location evidence="3">Cytoplasm</location>
    </subcellularLocation>
    <subcellularLocation>
        <location evidence="2">Golgi apparatus membrane</location>
    </subcellularLocation>
    <subcellularLocation>
        <location evidence="1">Membrane</location>
        <topology evidence="1">Peripheral membrane protein</topology>
    </subcellularLocation>
</comment>
<proteinExistence type="inferred from homology"/>
<protein>
    <submittedName>
        <fullName evidence="11">Vacuolar protein sorting-associated protein 35</fullName>
    </submittedName>
</protein>
<name>A0A9X0CK76_9CNID</name>
<dbReference type="EMBL" id="MU827309">
    <property type="protein sequence ID" value="KAJ7360458.1"/>
    <property type="molecule type" value="Genomic_DNA"/>
</dbReference>
<evidence type="ECO:0000256" key="10">
    <source>
        <dbReference type="SAM" id="MobiDB-lite"/>
    </source>
</evidence>
<accession>A0A9X0CK76</accession>